<name>A0ABQ4QE41_9HYPH</name>
<dbReference type="EMBL" id="BPQG01000016">
    <property type="protein sequence ID" value="GJD43478.1"/>
    <property type="molecule type" value="Genomic_DNA"/>
</dbReference>
<evidence type="ECO:0000259" key="9">
    <source>
        <dbReference type="Pfam" id="PF03460"/>
    </source>
</evidence>
<feature type="domain" description="Nitrite/sulphite reductase 4Fe-4S" evidence="8">
    <location>
        <begin position="181"/>
        <end position="339"/>
    </location>
</feature>
<dbReference type="PANTHER" id="PTHR32439:SF0">
    <property type="entry name" value="FERREDOXIN--NITRITE REDUCTASE, CHLOROPLASTIC"/>
    <property type="match status" value="1"/>
</dbReference>
<dbReference type="Pfam" id="PF01077">
    <property type="entry name" value="NIR_SIR"/>
    <property type="match status" value="2"/>
</dbReference>
<keyword evidence="7" id="KW-0411">Iron-sulfur</keyword>
<evidence type="ECO:0000256" key="3">
    <source>
        <dbReference type="ARBA" id="ARBA00022617"/>
    </source>
</evidence>
<dbReference type="SUPFAM" id="SSF55124">
    <property type="entry name" value="Nitrite/Sulfite reductase N-terminal domain-like"/>
    <property type="match status" value="2"/>
</dbReference>
<dbReference type="PROSITE" id="PS00365">
    <property type="entry name" value="NIR_SIR"/>
    <property type="match status" value="1"/>
</dbReference>
<dbReference type="NCBIfam" id="NF007126">
    <property type="entry name" value="PRK09567.1"/>
    <property type="match status" value="1"/>
</dbReference>
<evidence type="ECO:0000313" key="11">
    <source>
        <dbReference type="Proteomes" id="UP001055117"/>
    </source>
</evidence>
<dbReference type="SUPFAM" id="SSF56014">
    <property type="entry name" value="Nitrite and sulphite reductase 4Fe-4S domain-like"/>
    <property type="match status" value="2"/>
</dbReference>
<keyword evidence="11" id="KW-1185">Reference proteome</keyword>
<sequence length="594" mass="63960">MAEDFNAEQKRYLEGFASGVAAARLTGGLAIGQGGPPPEPTGPDAIHIKAQDATVKAGGKLCEQEKWKRAENPFEGHNRLKVEAATGKAPKPEDNFRWRYHGLFWVAPNQTSFMARLRIPNGILHHWQFSGVADLADAHGGGFVHVTTRANLQVRHIAPEHAQPFLDGLVDIGLTARGSGADNIRNVTGSPTAGIDHQELLDTRPLAKSWNNWIINDQSLYGLPRKFNVAFDGGGIVAVLEETNDIGFQAIEVLEGASVTPGVWMRLVLGGISGHRDLARDTGIVLKPEDCNKVSDAIIRVFIENGDRTNRNKSRMKYVLDAWGFDKYLAAVEEKLGYKLDRVDPAHVVPRKATDRFAHVGVHAQVQPGLNWIGVILPVGKIMSDQVRELARIAQECGDGQIRMTVWQNFLFSGVPDVKVAEVEARVAALGLTTKAAGIRSGLVACTGSNGCKFAAADTKGDAMIIAGHVEATLPELDVPVNVHITGCHHSCAQHYIGDIGLIGAKVVVSEEGDTVPGYDVVVGGGFAENPKIGTGIWTAIKAEDAPSRVEALLRTYLARRTGPEESFQTFTARTGPEALRDLAEEQPALKAAA</sequence>
<dbReference type="InterPro" id="IPR036136">
    <property type="entry name" value="Nit/Sulf_reduc_fer-like_dom_sf"/>
</dbReference>
<evidence type="ECO:0000256" key="2">
    <source>
        <dbReference type="ARBA" id="ARBA00022485"/>
    </source>
</evidence>
<feature type="domain" description="Nitrite/sulphite reductase 4Fe-4S" evidence="8">
    <location>
        <begin position="443"/>
        <end position="586"/>
    </location>
</feature>
<feature type="domain" description="Nitrite/Sulfite reductase ferredoxin-like" evidence="9">
    <location>
        <begin position="363"/>
        <end position="429"/>
    </location>
</feature>
<evidence type="ECO:0000313" key="10">
    <source>
        <dbReference type="EMBL" id="GJD43478.1"/>
    </source>
</evidence>
<dbReference type="InterPro" id="IPR005117">
    <property type="entry name" value="NiRdtase/SiRdtase_haem-b_fer"/>
</dbReference>
<accession>A0ABQ4QE41</accession>
<comment type="similarity">
    <text evidence="1">Belongs to the nitrite and sulfite reductase 4Fe-4S domain family.</text>
</comment>
<dbReference type="Pfam" id="PF03460">
    <property type="entry name" value="NIR_SIR_ferr"/>
    <property type="match status" value="2"/>
</dbReference>
<dbReference type="InterPro" id="IPR051329">
    <property type="entry name" value="NIR_SIR_4Fe-4S"/>
</dbReference>
<gene>
    <name evidence="10" type="primary">sir_2</name>
    <name evidence="10" type="ORF">AFCDBAGC_1330</name>
</gene>
<dbReference type="Proteomes" id="UP001055117">
    <property type="component" value="Unassembled WGS sequence"/>
</dbReference>
<dbReference type="NCBIfam" id="TIGR02435">
    <property type="entry name" value="CobG"/>
    <property type="match status" value="1"/>
</dbReference>
<dbReference type="Gene3D" id="3.90.480.10">
    <property type="entry name" value="Sulfite Reductase Hemoprotein,Domain 2"/>
    <property type="match status" value="1"/>
</dbReference>
<dbReference type="Gene3D" id="3.30.413.10">
    <property type="entry name" value="Sulfite Reductase Hemoprotein, domain 1"/>
    <property type="match status" value="2"/>
</dbReference>
<evidence type="ECO:0000256" key="7">
    <source>
        <dbReference type="ARBA" id="ARBA00023014"/>
    </source>
</evidence>
<dbReference type="PRINTS" id="PR00397">
    <property type="entry name" value="SIROHAEM"/>
</dbReference>
<reference evidence="10 11" key="1">
    <citation type="journal article" date="2021" name="Front. Microbiol.">
        <title>Comprehensive Comparative Genomics and Phenotyping of Methylobacterium Species.</title>
        <authorList>
            <person name="Alessa O."/>
            <person name="Ogura Y."/>
            <person name="Fujitani Y."/>
            <person name="Takami H."/>
            <person name="Hayashi T."/>
            <person name="Sahin N."/>
            <person name="Tani A."/>
        </authorList>
    </citation>
    <scope>NUCLEOTIDE SEQUENCE [LARGE SCALE GENOMIC DNA]</scope>
    <source>
        <strain evidence="10 11">DSM 23679</strain>
    </source>
</reference>
<keyword evidence="5" id="KW-0560">Oxidoreductase</keyword>
<evidence type="ECO:0000256" key="1">
    <source>
        <dbReference type="ARBA" id="ARBA00010429"/>
    </source>
</evidence>
<dbReference type="InterPro" id="IPR012798">
    <property type="entry name" value="Cbl_synth_CobG-like"/>
</dbReference>
<evidence type="ECO:0000256" key="5">
    <source>
        <dbReference type="ARBA" id="ARBA00023002"/>
    </source>
</evidence>
<keyword evidence="2" id="KW-0004">4Fe-4S</keyword>
<keyword evidence="3" id="KW-0349">Heme</keyword>
<evidence type="ECO:0000256" key="4">
    <source>
        <dbReference type="ARBA" id="ARBA00022723"/>
    </source>
</evidence>
<dbReference type="RefSeq" id="WP_147763367.1">
    <property type="nucleotide sequence ID" value="NZ_BPQG01000016.1"/>
</dbReference>
<dbReference type="InterPro" id="IPR006066">
    <property type="entry name" value="NO2/SO3_Rdtase_FeS/sirohaem_BS"/>
</dbReference>
<feature type="domain" description="Nitrite/Sulfite reductase ferredoxin-like" evidence="9">
    <location>
        <begin position="111"/>
        <end position="169"/>
    </location>
</feature>
<dbReference type="InterPro" id="IPR006067">
    <property type="entry name" value="NO2/SO3_Rdtase_4Fe4S_dom"/>
</dbReference>
<protein>
    <submittedName>
        <fullName evidence="10">Sulfite reductase [ferredoxin]</fullName>
    </submittedName>
</protein>
<organism evidence="10 11">
    <name type="scientific">Methylobacterium cerastii</name>
    <dbReference type="NCBI Taxonomy" id="932741"/>
    <lineage>
        <taxon>Bacteria</taxon>
        <taxon>Pseudomonadati</taxon>
        <taxon>Pseudomonadota</taxon>
        <taxon>Alphaproteobacteria</taxon>
        <taxon>Hyphomicrobiales</taxon>
        <taxon>Methylobacteriaceae</taxon>
        <taxon>Methylobacterium</taxon>
    </lineage>
</organism>
<keyword evidence="6" id="KW-0408">Iron</keyword>
<dbReference type="InterPro" id="IPR045854">
    <property type="entry name" value="NO2/SO3_Rdtase_4Fe4S_sf"/>
</dbReference>
<comment type="caution">
    <text evidence="10">The sequence shown here is derived from an EMBL/GenBank/DDBJ whole genome shotgun (WGS) entry which is preliminary data.</text>
</comment>
<evidence type="ECO:0000256" key="6">
    <source>
        <dbReference type="ARBA" id="ARBA00023004"/>
    </source>
</evidence>
<proteinExistence type="inferred from homology"/>
<dbReference type="PANTHER" id="PTHR32439">
    <property type="entry name" value="FERREDOXIN--NITRITE REDUCTASE, CHLOROPLASTIC"/>
    <property type="match status" value="1"/>
</dbReference>
<evidence type="ECO:0000259" key="8">
    <source>
        <dbReference type="Pfam" id="PF01077"/>
    </source>
</evidence>
<keyword evidence="4" id="KW-0479">Metal-binding</keyword>